<dbReference type="InterPro" id="IPR001441">
    <property type="entry name" value="UPP_synth-like"/>
</dbReference>
<proteinExistence type="inferred from homology"/>
<dbReference type="SUPFAM" id="SSF64005">
    <property type="entry name" value="Undecaprenyl diphosphate synthase"/>
    <property type="match status" value="1"/>
</dbReference>
<dbReference type="Gene3D" id="3.40.1180.10">
    <property type="entry name" value="Decaprenyl diphosphate synthase-like"/>
    <property type="match status" value="1"/>
</dbReference>
<evidence type="ECO:0000256" key="1">
    <source>
        <dbReference type="ARBA" id="ARBA00022679"/>
    </source>
</evidence>
<keyword evidence="5" id="KW-1185">Reference proteome</keyword>
<feature type="binding site" evidence="2">
    <location>
        <position position="76"/>
    </location>
    <ligand>
        <name>substrate</name>
    </ligand>
</feature>
<protein>
    <recommendedName>
        <fullName evidence="2">Isoprenyl transferase</fullName>
        <ecNumber evidence="2">2.5.1.-</ecNumber>
    </recommendedName>
</protein>
<dbReference type="InterPro" id="IPR018520">
    <property type="entry name" value="UPP_synth-like_CS"/>
</dbReference>
<reference evidence="4 5" key="1">
    <citation type="submission" date="2021-06" db="EMBL/GenBank/DDBJ databases">
        <title>Rhodobacteraceae bacterium strain HSP-20.</title>
        <authorList>
            <person name="Chen W.-M."/>
        </authorList>
    </citation>
    <scope>NUCLEOTIDE SEQUENCE [LARGE SCALE GENOMIC DNA]</scope>
    <source>
        <strain evidence="4 5">HSP-20</strain>
    </source>
</reference>
<feature type="compositionally biased region" description="Polar residues" evidence="3">
    <location>
        <begin position="1"/>
        <end position="10"/>
    </location>
</feature>
<keyword evidence="1 2" id="KW-0808">Transferase</keyword>
<dbReference type="NCBIfam" id="TIGR00055">
    <property type="entry name" value="uppS"/>
    <property type="match status" value="1"/>
</dbReference>
<comment type="function">
    <text evidence="2">Catalyzes the condensation of isopentenyl diphosphate (IPP) with allylic pyrophosphates generating different type of terpenoids.</text>
</comment>
<feature type="compositionally biased region" description="Gly residues" evidence="3">
    <location>
        <begin position="27"/>
        <end position="38"/>
    </location>
</feature>
<feature type="binding site" evidence="2">
    <location>
        <begin position="60"/>
        <end position="63"/>
    </location>
    <ligand>
        <name>substrate</name>
    </ligand>
</feature>
<keyword evidence="2" id="KW-0479">Metal-binding</keyword>
<feature type="binding site" evidence="2">
    <location>
        <position position="108"/>
    </location>
    <ligand>
        <name>substrate</name>
    </ligand>
</feature>
<dbReference type="PROSITE" id="PS01066">
    <property type="entry name" value="UPP_SYNTHASE"/>
    <property type="match status" value="1"/>
</dbReference>
<comment type="subunit">
    <text evidence="2">Homodimer.</text>
</comment>
<name>A0ABS6IZF1_9RHOB</name>
<comment type="caution">
    <text evidence="4">The sequence shown here is derived from an EMBL/GenBank/DDBJ whole genome shotgun (WGS) entry which is preliminary data.</text>
</comment>
<evidence type="ECO:0000313" key="5">
    <source>
        <dbReference type="Proteomes" id="UP000731907"/>
    </source>
</evidence>
<dbReference type="EC" id="2.5.1.-" evidence="2"/>
<feature type="binding site" evidence="2">
    <location>
        <position position="246"/>
    </location>
    <ligand>
        <name>Mg(2+)</name>
        <dbReference type="ChEBI" id="CHEBI:18420"/>
    </ligand>
</feature>
<dbReference type="Pfam" id="PF01255">
    <property type="entry name" value="Prenyltransf"/>
    <property type="match status" value="1"/>
</dbReference>
<dbReference type="CDD" id="cd00475">
    <property type="entry name" value="Cis_IPPS"/>
    <property type="match status" value="1"/>
</dbReference>
<dbReference type="HAMAP" id="MF_01139">
    <property type="entry name" value="ISPT"/>
    <property type="match status" value="1"/>
</dbReference>
<feature type="region of interest" description="Disordered" evidence="3">
    <location>
        <begin position="1"/>
        <end position="49"/>
    </location>
</feature>
<feature type="binding site" evidence="2">
    <location>
        <position position="227"/>
    </location>
    <ligand>
        <name>substrate</name>
    </ligand>
</feature>
<dbReference type="InterPro" id="IPR036424">
    <property type="entry name" value="UPP_synth-like_sf"/>
</dbReference>
<feature type="binding site" evidence="2">
    <location>
        <begin position="104"/>
        <end position="106"/>
    </location>
    <ligand>
        <name>substrate</name>
    </ligand>
</feature>
<evidence type="ECO:0000256" key="3">
    <source>
        <dbReference type="SAM" id="MobiDB-lite"/>
    </source>
</evidence>
<organism evidence="4 5">
    <name type="scientific">Paragemmobacter amnigenus</name>
    <dbReference type="NCBI Taxonomy" id="2852097"/>
    <lineage>
        <taxon>Bacteria</taxon>
        <taxon>Pseudomonadati</taxon>
        <taxon>Pseudomonadota</taxon>
        <taxon>Alphaproteobacteria</taxon>
        <taxon>Rhodobacterales</taxon>
        <taxon>Paracoccaceae</taxon>
        <taxon>Paragemmobacter</taxon>
    </lineage>
</organism>
<dbReference type="Proteomes" id="UP000731907">
    <property type="component" value="Unassembled WGS sequence"/>
</dbReference>
<feature type="binding site" evidence="2">
    <location>
        <begin position="233"/>
        <end position="235"/>
    </location>
    <ligand>
        <name>substrate</name>
    </ligand>
</feature>
<gene>
    <name evidence="4" type="primary">uppS</name>
    <name evidence="4" type="ORF">GU927_000815</name>
</gene>
<keyword evidence="2" id="KW-0460">Magnesium</keyword>
<evidence type="ECO:0000256" key="2">
    <source>
        <dbReference type="HAMAP-Rule" id="MF_01139"/>
    </source>
</evidence>
<feature type="binding site" evidence="2">
    <location>
        <position position="72"/>
    </location>
    <ligand>
        <name>substrate</name>
    </ligand>
</feature>
<evidence type="ECO:0000313" key="4">
    <source>
        <dbReference type="EMBL" id="MBU9696376.1"/>
    </source>
</evidence>
<dbReference type="EMBL" id="JAAATX020000001">
    <property type="protein sequence ID" value="MBU9696376.1"/>
    <property type="molecule type" value="Genomic_DNA"/>
</dbReference>
<feature type="binding site" evidence="2">
    <location>
        <position position="110"/>
    </location>
    <ligand>
        <name>substrate</name>
    </ligand>
</feature>
<accession>A0ABS6IZF1</accession>
<dbReference type="GO" id="GO:0008834">
    <property type="term" value="F:ditrans,polycis-undecaprenyl-diphosphate synthase [(2E,6E)-farnesyl-diphosphate specific] activity"/>
    <property type="evidence" value="ECO:0007669"/>
    <property type="project" value="UniProtKB-EC"/>
</dbReference>
<feature type="binding site" evidence="2">
    <location>
        <position position="64"/>
    </location>
    <ligand>
        <name>substrate</name>
    </ligand>
</feature>
<comment type="similarity">
    <text evidence="2">Belongs to the UPP synthase family.</text>
</comment>
<dbReference type="PANTHER" id="PTHR10291">
    <property type="entry name" value="DEHYDRODOLICHYL DIPHOSPHATE SYNTHASE FAMILY MEMBER"/>
    <property type="match status" value="1"/>
</dbReference>
<feature type="binding site" evidence="2">
    <location>
        <position position="59"/>
    </location>
    <ligand>
        <name>Mg(2+)</name>
        <dbReference type="ChEBI" id="CHEBI:18420"/>
    </ligand>
</feature>
<sequence length="282" mass="31315">MPRSTSSWNRSRPRSCRSEAVPRRAIRGGGEGSRGLGKGDTTDPKNLPRPAEHVAIIMDGNGRWATSRGWPRLVGHRRGAERVREIVRACPDLGIRWLTVYAFSTENWKRSTEEVLGLMAIFARYIEREADRLSAEGVRLRFIGDRSRLDPKLQRMMAGIEARTAGGARLNLTVAINYGGRDEIARAMRAVALDVAEGRLRAEEVGEAAVAARLDTAGLPDPDLIIRTSGETRTSNFLPWQAAYAEYEFTPTLWPDFTPQELAAIVARFGNRERRFGGVVNG</sequence>
<feature type="active site" description="Proton acceptor" evidence="2">
    <location>
        <position position="107"/>
    </location>
</feature>
<feature type="active site" evidence="2">
    <location>
        <position position="59"/>
    </location>
</feature>
<dbReference type="PANTHER" id="PTHR10291:SF0">
    <property type="entry name" value="DEHYDRODOLICHYL DIPHOSPHATE SYNTHASE 2"/>
    <property type="match status" value="1"/>
</dbReference>
<comment type="cofactor">
    <cofactor evidence="2">
        <name>Mg(2+)</name>
        <dbReference type="ChEBI" id="CHEBI:18420"/>
    </cofactor>
    <text evidence="2">Binds 2 magnesium ions per subunit.</text>
</comment>